<comment type="caution">
    <text evidence="2">The sequence shown here is derived from an EMBL/GenBank/DDBJ whole genome shotgun (WGS) entry which is preliminary data.</text>
</comment>
<protein>
    <recommendedName>
        <fullName evidence="4">Integrase</fullName>
    </recommendedName>
</protein>
<feature type="region of interest" description="Disordered" evidence="1">
    <location>
        <begin position="42"/>
        <end position="67"/>
    </location>
</feature>
<accession>A0ABW9NPA7</accession>
<gene>
    <name evidence="2" type="ORF">FFZ77_05645</name>
</gene>
<evidence type="ECO:0008006" key="4">
    <source>
        <dbReference type="Google" id="ProtNLM"/>
    </source>
</evidence>
<reference evidence="2 3" key="1">
    <citation type="submission" date="2019-06" db="EMBL/GenBank/DDBJ databases">
        <title>Comparative genomics and metabolomics analyses of clavulanic acid producing Streptomyces species provides insight into specialized metabolism and evolution of beta-lactam biosynthetic gene clusters.</title>
        <authorList>
            <person name="Moore M.A."/>
            <person name="Cruz-Morales P."/>
            <person name="Barona Gomez F."/>
            <person name="Kapil T."/>
        </authorList>
    </citation>
    <scope>NUCLEOTIDE SEQUENCE [LARGE SCALE GENOMIC DNA]</scope>
    <source>
        <strain evidence="2 3">T-272</strain>
    </source>
</reference>
<keyword evidence="3" id="KW-1185">Reference proteome</keyword>
<dbReference type="EMBL" id="VDEQ01000054">
    <property type="protein sequence ID" value="MQS35123.1"/>
    <property type="molecule type" value="Genomic_DNA"/>
</dbReference>
<evidence type="ECO:0000256" key="1">
    <source>
        <dbReference type="SAM" id="MobiDB-lite"/>
    </source>
</evidence>
<organism evidence="2 3">
    <name type="scientific">Streptomyces katsurahamanus</name>
    <dbReference type="NCBI Taxonomy" id="2577098"/>
    <lineage>
        <taxon>Bacteria</taxon>
        <taxon>Bacillati</taxon>
        <taxon>Actinomycetota</taxon>
        <taxon>Actinomycetes</taxon>
        <taxon>Kitasatosporales</taxon>
        <taxon>Streptomycetaceae</taxon>
        <taxon>Streptomyces</taxon>
    </lineage>
</organism>
<dbReference type="RefSeq" id="WP_153481442.1">
    <property type="nucleotide sequence ID" value="NZ_VDEQ01000054.1"/>
</dbReference>
<evidence type="ECO:0000313" key="2">
    <source>
        <dbReference type="EMBL" id="MQS35123.1"/>
    </source>
</evidence>
<sequence>MPDTGTVLRAADTMDMASMLITAYCQRETDLRMDTLASYLQTRQQRSRAAGPRESDRQEIAGPAPPG</sequence>
<name>A0ABW9NPA7_9ACTN</name>
<proteinExistence type="predicted"/>
<dbReference type="Proteomes" id="UP000460558">
    <property type="component" value="Unassembled WGS sequence"/>
</dbReference>
<evidence type="ECO:0000313" key="3">
    <source>
        <dbReference type="Proteomes" id="UP000460558"/>
    </source>
</evidence>